<comment type="caution">
    <text evidence="2">The sequence shown here is derived from an EMBL/GenBank/DDBJ whole genome shotgun (WGS) entry which is preliminary data.</text>
</comment>
<feature type="region of interest" description="Disordered" evidence="1">
    <location>
        <begin position="147"/>
        <end position="226"/>
    </location>
</feature>
<accession>A0AAW1EEW6</accession>
<protein>
    <submittedName>
        <fullName evidence="2">Uncharacterized protein</fullName>
    </submittedName>
</protein>
<evidence type="ECO:0000256" key="1">
    <source>
        <dbReference type="SAM" id="MobiDB-lite"/>
    </source>
</evidence>
<dbReference type="EMBL" id="JBCEZU010000329">
    <property type="protein sequence ID" value="KAK9521000.1"/>
    <property type="molecule type" value="Genomic_DNA"/>
</dbReference>
<name>A0AAW1EEW6_ZOAVI</name>
<evidence type="ECO:0000313" key="3">
    <source>
        <dbReference type="Proteomes" id="UP001488805"/>
    </source>
</evidence>
<proteinExistence type="predicted"/>
<feature type="compositionally biased region" description="Basic and acidic residues" evidence="1">
    <location>
        <begin position="167"/>
        <end position="206"/>
    </location>
</feature>
<feature type="compositionally biased region" description="Basic and acidic residues" evidence="1">
    <location>
        <begin position="112"/>
        <end position="126"/>
    </location>
</feature>
<sequence>MHQHAHTHAIIPILDQSLTILPAPMAAQDSNFNTHLPRAAARPSFAPVTAFHRATQKPFRSTKRGRWGALHVCIAWKIYYNEQLKKMQQKPNSLHRELTPEYLATRIPGTVQHKESDKSSCIHPHIDSPCGHSAYVNTADRSETAVSSSYPSDLYTPPPASVHSRLTRREKQPPNLHWKEKLEEKEKHGAQQVETTKDLPLRDHSLDPTTTPEPDGRHDVSLDRKRKRECDSSIRVKMVKHEIVDEQFESSTTLYTDPSPFGTAHTRPPSHSLPVQDTNRRDLSAMYPNSSRCKMIRTPGGLVPYPGAELHPYQSASWEPIWDAQKRTDLHFRQIVLKEYSLNTCKAIRTPLAAMRQKEAFHGFLTPPLYFPLALRQQETVYLRGREFLHSRHENCHLHRAGCVAASYLEP</sequence>
<organism evidence="2 3">
    <name type="scientific">Zoarces viviparus</name>
    <name type="common">Viviparous eelpout</name>
    <name type="synonym">Blennius viviparus</name>
    <dbReference type="NCBI Taxonomy" id="48416"/>
    <lineage>
        <taxon>Eukaryota</taxon>
        <taxon>Metazoa</taxon>
        <taxon>Chordata</taxon>
        <taxon>Craniata</taxon>
        <taxon>Vertebrata</taxon>
        <taxon>Euteleostomi</taxon>
        <taxon>Actinopterygii</taxon>
        <taxon>Neopterygii</taxon>
        <taxon>Teleostei</taxon>
        <taxon>Neoteleostei</taxon>
        <taxon>Acanthomorphata</taxon>
        <taxon>Eupercaria</taxon>
        <taxon>Perciformes</taxon>
        <taxon>Cottioidei</taxon>
        <taxon>Zoarcales</taxon>
        <taxon>Zoarcidae</taxon>
        <taxon>Zoarcinae</taxon>
        <taxon>Zoarces</taxon>
    </lineage>
</organism>
<dbReference type="AlphaFoldDB" id="A0AAW1EEW6"/>
<feature type="region of interest" description="Disordered" evidence="1">
    <location>
        <begin position="106"/>
        <end position="127"/>
    </location>
</feature>
<feature type="compositionally biased region" description="Basic and acidic residues" evidence="1">
    <location>
        <begin position="214"/>
        <end position="226"/>
    </location>
</feature>
<reference evidence="2 3" key="1">
    <citation type="journal article" date="2024" name="Genome Biol. Evol.">
        <title>Chromosome-level genome assembly of the viviparous eelpout Zoarces viviparus.</title>
        <authorList>
            <person name="Fuhrmann N."/>
            <person name="Brasseur M.V."/>
            <person name="Bakowski C.E."/>
            <person name="Podsiadlowski L."/>
            <person name="Prost S."/>
            <person name="Krehenwinkel H."/>
            <person name="Mayer C."/>
        </authorList>
    </citation>
    <scope>NUCLEOTIDE SEQUENCE [LARGE SCALE GENOMIC DNA]</scope>
    <source>
        <strain evidence="2">NO-MEL_2022_Ind0_liver</strain>
    </source>
</reference>
<feature type="region of interest" description="Disordered" evidence="1">
    <location>
        <begin position="254"/>
        <end position="277"/>
    </location>
</feature>
<keyword evidence="3" id="KW-1185">Reference proteome</keyword>
<gene>
    <name evidence="2" type="ORF">VZT92_020846</name>
</gene>
<dbReference type="Proteomes" id="UP001488805">
    <property type="component" value="Unassembled WGS sequence"/>
</dbReference>
<evidence type="ECO:0000313" key="2">
    <source>
        <dbReference type="EMBL" id="KAK9521000.1"/>
    </source>
</evidence>